<dbReference type="InterPro" id="IPR042269">
    <property type="entry name" value="Ser_carbopepase_S28_SKS"/>
</dbReference>
<comment type="caution">
    <text evidence="7">The sequence shown here is derived from an EMBL/GenBank/DDBJ whole genome shotgun (WGS) entry which is preliminary data.</text>
</comment>
<dbReference type="PANTHER" id="PTHR11010:SF5">
    <property type="entry name" value="RE36938P-RELATED"/>
    <property type="match status" value="1"/>
</dbReference>
<evidence type="ECO:0000256" key="4">
    <source>
        <dbReference type="ARBA" id="ARBA00022801"/>
    </source>
</evidence>
<evidence type="ECO:0000256" key="2">
    <source>
        <dbReference type="ARBA" id="ARBA00022670"/>
    </source>
</evidence>
<dbReference type="OrthoDB" id="1735038at2759"/>
<evidence type="ECO:0000256" key="1">
    <source>
        <dbReference type="ARBA" id="ARBA00011079"/>
    </source>
</evidence>
<comment type="similarity">
    <text evidence="1">Belongs to the peptidase S28 family.</text>
</comment>
<feature type="signal peptide" evidence="6">
    <location>
        <begin position="1"/>
        <end position="19"/>
    </location>
</feature>
<dbReference type="GO" id="GO:0006508">
    <property type="term" value="P:proteolysis"/>
    <property type="evidence" value="ECO:0007669"/>
    <property type="project" value="UniProtKB-KW"/>
</dbReference>
<accession>A0A834XN24</accession>
<dbReference type="Gene3D" id="1.20.120.980">
    <property type="entry name" value="Serine carboxypeptidase S28, SKS domain"/>
    <property type="match status" value="1"/>
</dbReference>
<evidence type="ECO:0000313" key="7">
    <source>
        <dbReference type="EMBL" id="KAF7988522.1"/>
    </source>
</evidence>
<dbReference type="PANTHER" id="PTHR11010">
    <property type="entry name" value="PROTEASE S28 PRO-X CARBOXYPEPTIDASE-RELATED"/>
    <property type="match status" value="1"/>
</dbReference>
<keyword evidence="8" id="KW-1185">Reference proteome</keyword>
<dbReference type="AlphaFoldDB" id="A0A834XN24"/>
<evidence type="ECO:0000256" key="6">
    <source>
        <dbReference type="SAM" id="SignalP"/>
    </source>
</evidence>
<dbReference type="EMBL" id="JACMRX010000005">
    <property type="protein sequence ID" value="KAF7988522.1"/>
    <property type="molecule type" value="Genomic_DNA"/>
</dbReference>
<reference evidence="7 8" key="1">
    <citation type="submission" date="2020-08" db="EMBL/GenBank/DDBJ databases">
        <title>Aphidius gifuensis genome sequencing and assembly.</title>
        <authorList>
            <person name="Du Z."/>
        </authorList>
    </citation>
    <scope>NUCLEOTIDE SEQUENCE [LARGE SCALE GENOMIC DNA]</scope>
    <source>
        <strain evidence="7">YNYX2018</strain>
        <tissue evidence="7">Adults</tissue>
    </source>
</reference>
<dbReference type="GO" id="GO:0008239">
    <property type="term" value="F:dipeptidyl-peptidase activity"/>
    <property type="evidence" value="ECO:0007669"/>
    <property type="project" value="TreeGrafter"/>
</dbReference>
<evidence type="ECO:0000313" key="8">
    <source>
        <dbReference type="Proteomes" id="UP000639338"/>
    </source>
</evidence>
<evidence type="ECO:0000256" key="3">
    <source>
        <dbReference type="ARBA" id="ARBA00022729"/>
    </source>
</evidence>
<feature type="chain" id="PRO_5032440141" evidence="6">
    <location>
        <begin position="20"/>
        <end position="477"/>
    </location>
</feature>
<name>A0A834XN24_APHGI</name>
<keyword evidence="3 6" id="KW-0732">Signal</keyword>
<gene>
    <name evidence="7" type="ORF">HCN44_001095</name>
</gene>
<proteinExistence type="inferred from homology"/>
<organism evidence="7 8">
    <name type="scientific">Aphidius gifuensis</name>
    <name type="common">Parasitoid wasp</name>
    <dbReference type="NCBI Taxonomy" id="684658"/>
    <lineage>
        <taxon>Eukaryota</taxon>
        <taxon>Metazoa</taxon>
        <taxon>Ecdysozoa</taxon>
        <taxon>Arthropoda</taxon>
        <taxon>Hexapoda</taxon>
        <taxon>Insecta</taxon>
        <taxon>Pterygota</taxon>
        <taxon>Neoptera</taxon>
        <taxon>Endopterygota</taxon>
        <taxon>Hymenoptera</taxon>
        <taxon>Apocrita</taxon>
        <taxon>Ichneumonoidea</taxon>
        <taxon>Braconidae</taxon>
        <taxon>Aphidiinae</taxon>
        <taxon>Aphidius</taxon>
    </lineage>
</organism>
<dbReference type="InterPro" id="IPR008758">
    <property type="entry name" value="Peptidase_S28"/>
</dbReference>
<keyword evidence="4" id="KW-0378">Hydrolase</keyword>
<dbReference type="Proteomes" id="UP000639338">
    <property type="component" value="Unassembled WGS sequence"/>
</dbReference>
<keyword evidence="5" id="KW-0325">Glycoprotein</keyword>
<dbReference type="SUPFAM" id="SSF53474">
    <property type="entry name" value="alpha/beta-Hydrolases"/>
    <property type="match status" value="1"/>
</dbReference>
<protein>
    <submittedName>
        <fullName evidence="7">Uncharacterized protein</fullName>
    </submittedName>
</protein>
<dbReference type="Pfam" id="PF05577">
    <property type="entry name" value="Peptidase_S28"/>
    <property type="match status" value="1"/>
</dbReference>
<dbReference type="Gene3D" id="3.40.50.1820">
    <property type="entry name" value="alpha/beta hydrolase"/>
    <property type="match status" value="1"/>
</dbReference>
<evidence type="ECO:0000256" key="5">
    <source>
        <dbReference type="ARBA" id="ARBA00023180"/>
    </source>
</evidence>
<dbReference type="GO" id="GO:0070008">
    <property type="term" value="F:serine-type exopeptidase activity"/>
    <property type="evidence" value="ECO:0007669"/>
    <property type="project" value="InterPro"/>
</dbReference>
<dbReference type="InterPro" id="IPR029058">
    <property type="entry name" value="AB_hydrolase_fold"/>
</dbReference>
<sequence length="477" mass="54923">MFRSSVLLVLLYFCVATESFGFRGFHYKGRNEPIVKSKRLFDEKWIEQPLDHFDVTNNNTWKMRYYENNEFFNGNGSIFIMLGGESPITTGYLLVGQLYENAKKHNGIMYYTEHRYYGKSHPVENTTVENLLFLNVDQALADAAYFIETKKRQLNIPNSKVFVFGGSYAGNMAAWMRIKYPHLITGAIASSAPILAKADFFEYYEVVAKSLEKYDKKCTENIKEAFDYIESLINNPSGLEKLKNSFNLCDTPNATIDGQMGWIGNSIAEIFAGTVQYNAIYPDGKSDISKICDKMMAPSYNSSFDRIAAIIREPECKDWDYNSFLKLYKNTSWNSKLIIMRLWYYQTCTEYGYYQTSNSKNSIFGKLFDLDLFTQICTDLYGKYFDIDLLNKSVRRTNVMYGGNKPDVKNVVFINGDVDPWHKLSVLKNLNDYSPAFLIKGTSHCDDLGPELPGDTEELVQTRKIYSSIINNWINDY</sequence>
<keyword evidence="2" id="KW-0645">Protease</keyword>